<keyword evidence="5 7" id="KW-0472">Membrane</keyword>
<feature type="transmembrane region" description="Helical" evidence="7">
    <location>
        <begin position="75"/>
        <end position="99"/>
    </location>
</feature>
<sequence>MKMDHHCAVCQRCIMKMDHHCPWVANCVGLRNYKFFCLFILYSFLATATITVSSVPEIFFGGSSSAAKTTPHFQMAFALALALSLALTVFIAMHSCLLLSGVTTLEYGLYGCSSPYTFGSRQNLVDVFGRGWVMALLPISPPSLAYDLGTHHTCSQFMQESSRGPHDKSTSWRPLHMVASAAKAQEQASDAHDMSSVVADTEEGMEEDDTAEALRLLDGSLGGAAASATPSFEDALAVYYR</sequence>
<proteinExistence type="inferred from homology"/>
<evidence type="ECO:0000256" key="4">
    <source>
        <dbReference type="ARBA" id="ARBA00022989"/>
    </source>
</evidence>
<dbReference type="GO" id="GO:0006612">
    <property type="term" value="P:protein targeting to membrane"/>
    <property type="evidence" value="ECO:0007669"/>
    <property type="project" value="TreeGrafter"/>
</dbReference>
<keyword evidence="2 7" id="KW-0808">Transferase</keyword>
<evidence type="ECO:0000256" key="1">
    <source>
        <dbReference type="ARBA" id="ARBA00004141"/>
    </source>
</evidence>
<accession>A0A7S2SQZ0</accession>
<dbReference type="EC" id="2.3.1.225" evidence="7"/>
<dbReference type="AlphaFoldDB" id="A0A7S2SQZ0"/>
<dbReference type="PANTHER" id="PTHR22883:SF147">
    <property type="entry name" value="PALMITOYLTRANSFERASE"/>
    <property type="match status" value="1"/>
</dbReference>
<dbReference type="PROSITE" id="PS50216">
    <property type="entry name" value="DHHC"/>
    <property type="match status" value="1"/>
</dbReference>
<dbReference type="GO" id="GO:0019706">
    <property type="term" value="F:protein-cysteine S-palmitoyltransferase activity"/>
    <property type="evidence" value="ECO:0007669"/>
    <property type="project" value="UniProtKB-EC"/>
</dbReference>
<dbReference type="Pfam" id="PF01529">
    <property type="entry name" value="DHHC"/>
    <property type="match status" value="1"/>
</dbReference>
<feature type="region of interest" description="Disordered" evidence="8">
    <location>
        <begin position="185"/>
        <end position="209"/>
    </location>
</feature>
<feature type="transmembrane region" description="Helical" evidence="7">
    <location>
        <begin position="35"/>
        <end position="55"/>
    </location>
</feature>
<reference evidence="10" key="1">
    <citation type="submission" date="2021-01" db="EMBL/GenBank/DDBJ databases">
        <authorList>
            <person name="Corre E."/>
            <person name="Pelletier E."/>
            <person name="Niang G."/>
            <person name="Scheremetjew M."/>
            <person name="Finn R."/>
            <person name="Kale V."/>
            <person name="Holt S."/>
            <person name="Cochrane G."/>
            <person name="Meng A."/>
            <person name="Brown T."/>
            <person name="Cohen L."/>
        </authorList>
    </citation>
    <scope>NUCLEOTIDE SEQUENCE</scope>
    <source>
        <strain evidence="10">CCMP1243</strain>
    </source>
</reference>
<organism evidence="10">
    <name type="scientific">Rhizochromulina marina</name>
    <dbReference type="NCBI Taxonomy" id="1034831"/>
    <lineage>
        <taxon>Eukaryota</taxon>
        <taxon>Sar</taxon>
        <taxon>Stramenopiles</taxon>
        <taxon>Ochrophyta</taxon>
        <taxon>Dictyochophyceae</taxon>
        <taxon>Rhizochromulinales</taxon>
        <taxon>Rhizochromulina</taxon>
    </lineage>
</organism>
<dbReference type="GO" id="GO:0016020">
    <property type="term" value="C:membrane"/>
    <property type="evidence" value="ECO:0007669"/>
    <property type="project" value="UniProtKB-SubCell"/>
</dbReference>
<comment type="domain">
    <text evidence="7">The DHHC domain is required for palmitoyltransferase activity.</text>
</comment>
<dbReference type="GO" id="GO:0005783">
    <property type="term" value="C:endoplasmic reticulum"/>
    <property type="evidence" value="ECO:0007669"/>
    <property type="project" value="TreeGrafter"/>
</dbReference>
<dbReference type="InterPro" id="IPR039859">
    <property type="entry name" value="PFA4/ZDH16/20/ERF2-like"/>
</dbReference>
<dbReference type="GO" id="GO:0005794">
    <property type="term" value="C:Golgi apparatus"/>
    <property type="evidence" value="ECO:0007669"/>
    <property type="project" value="TreeGrafter"/>
</dbReference>
<keyword evidence="3 7" id="KW-0812">Transmembrane</keyword>
<comment type="subcellular location">
    <subcellularLocation>
        <location evidence="1">Membrane</location>
        <topology evidence="1">Multi-pass membrane protein</topology>
    </subcellularLocation>
</comment>
<evidence type="ECO:0000256" key="6">
    <source>
        <dbReference type="ARBA" id="ARBA00023315"/>
    </source>
</evidence>
<comment type="similarity">
    <text evidence="7">Belongs to the DHHC palmitoyltransferase family.</text>
</comment>
<feature type="domain" description="Palmitoyltransferase DHHC" evidence="9">
    <location>
        <begin position="5"/>
        <end position="107"/>
    </location>
</feature>
<keyword evidence="4 7" id="KW-1133">Transmembrane helix</keyword>
<evidence type="ECO:0000256" key="2">
    <source>
        <dbReference type="ARBA" id="ARBA00022679"/>
    </source>
</evidence>
<evidence type="ECO:0000313" key="10">
    <source>
        <dbReference type="EMBL" id="CAD9707166.1"/>
    </source>
</evidence>
<protein>
    <recommendedName>
        <fullName evidence="7">Palmitoyltransferase</fullName>
        <ecNumber evidence="7">2.3.1.225</ecNumber>
    </recommendedName>
</protein>
<dbReference type="PANTHER" id="PTHR22883">
    <property type="entry name" value="ZINC FINGER DHHC DOMAIN CONTAINING PROTEIN"/>
    <property type="match status" value="1"/>
</dbReference>
<keyword evidence="6 7" id="KW-0012">Acyltransferase</keyword>
<evidence type="ECO:0000256" key="7">
    <source>
        <dbReference type="RuleBase" id="RU079119"/>
    </source>
</evidence>
<feature type="compositionally biased region" description="Acidic residues" evidence="8">
    <location>
        <begin position="200"/>
        <end position="209"/>
    </location>
</feature>
<evidence type="ECO:0000256" key="3">
    <source>
        <dbReference type="ARBA" id="ARBA00022692"/>
    </source>
</evidence>
<evidence type="ECO:0000256" key="5">
    <source>
        <dbReference type="ARBA" id="ARBA00023136"/>
    </source>
</evidence>
<comment type="catalytic activity">
    <reaction evidence="7">
        <text>L-cysteinyl-[protein] + hexadecanoyl-CoA = S-hexadecanoyl-L-cysteinyl-[protein] + CoA</text>
        <dbReference type="Rhea" id="RHEA:36683"/>
        <dbReference type="Rhea" id="RHEA-COMP:10131"/>
        <dbReference type="Rhea" id="RHEA-COMP:11032"/>
        <dbReference type="ChEBI" id="CHEBI:29950"/>
        <dbReference type="ChEBI" id="CHEBI:57287"/>
        <dbReference type="ChEBI" id="CHEBI:57379"/>
        <dbReference type="ChEBI" id="CHEBI:74151"/>
        <dbReference type="EC" id="2.3.1.225"/>
    </reaction>
</comment>
<dbReference type="EMBL" id="HBHJ01027430">
    <property type="protein sequence ID" value="CAD9707166.1"/>
    <property type="molecule type" value="Transcribed_RNA"/>
</dbReference>
<name>A0A7S2SQZ0_9STRA</name>
<evidence type="ECO:0000259" key="9">
    <source>
        <dbReference type="Pfam" id="PF01529"/>
    </source>
</evidence>
<dbReference type="InterPro" id="IPR001594">
    <property type="entry name" value="Palmitoyltrfase_DHHC"/>
</dbReference>
<evidence type="ECO:0000256" key="8">
    <source>
        <dbReference type="SAM" id="MobiDB-lite"/>
    </source>
</evidence>
<gene>
    <name evidence="10" type="ORF">RMAR1173_LOCUS18157</name>
</gene>